<evidence type="ECO:0000256" key="5">
    <source>
        <dbReference type="SAM" id="Phobius"/>
    </source>
</evidence>
<comment type="similarity">
    <text evidence="2">Belongs to the FAM24 family.</text>
</comment>
<evidence type="ECO:0008006" key="8">
    <source>
        <dbReference type="Google" id="ProtNLM"/>
    </source>
</evidence>
<dbReference type="Proteomes" id="UP000009136">
    <property type="component" value="Chromosome 26"/>
</dbReference>
<sequence>VEMFDLEIMIAIGSALLITAFVLIGVVIGLYYKVANTLNAAKTPIATTITCSDQDKVTEAATSTPESYPSFQCCEECNLPANFDPLTSCFCDINKGLNTE</sequence>
<evidence type="ECO:0000256" key="2">
    <source>
        <dbReference type="ARBA" id="ARBA00007386"/>
    </source>
</evidence>
<protein>
    <recommendedName>
        <fullName evidence="8">Protein FAM24A</fullName>
    </recommendedName>
</protein>
<keyword evidence="4" id="KW-0732">Signal</keyword>
<keyword evidence="5" id="KW-0812">Transmembrane</keyword>
<evidence type="ECO:0000256" key="1">
    <source>
        <dbReference type="ARBA" id="ARBA00004613"/>
    </source>
</evidence>
<name>A0AAA9SWH0_BOVIN</name>
<comment type="subcellular location">
    <subcellularLocation>
        <location evidence="1">Secreted</location>
    </subcellularLocation>
</comment>
<dbReference type="Pfam" id="PF15193">
    <property type="entry name" value="FAM24"/>
    <property type="match status" value="1"/>
</dbReference>
<dbReference type="GO" id="GO:0005576">
    <property type="term" value="C:extracellular region"/>
    <property type="evidence" value="ECO:0007669"/>
    <property type="project" value="UniProtKB-SubCell"/>
</dbReference>
<accession>A0AAA9SWH0</accession>
<keyword evidence="3" id="KW-0964">Secreted</keyword>
<dbReference type="PANTHER" id="PTHR35860:SF1">
    <property type="entry name" value="PROTEIN FAM24A"/>
    <property type="match status" value="1"/>
</dbReference>
<dbReference type="GeneTree" id="ENSGT00940000163005"/>
<feature type="transmembrane region" description="Helical" evidence="5">
    <location>
        <begin position="6"/>
        <end position="32"/>
    </location>
</feature>
<keyword evidence="5" id="KW-0472">Membrane</keyword>
<proteinExistence type="inferred from homology"/>
<evidence type="ECO:0000313" key="7">
    <source>
        <dbReference type="Proteomes" id="UP000009136"/>
    </source>
</evidence>
<evidence type="ECO:0000313" key="6">
    <source>
        <dbReference type="Ensembl" id="ENSBTAP00000088395.1"/>
    </source>
</evidence>
<dbReference type="Ensembl" id="ENSBTAT00000087825.2">
    <property type="protein sequence ID" value="ENSBTAP00000088395.1"/>
    <property type="gene ID" value="ENSBTAG00000066512.2"/>
</dbReference>
<dbReference type="InterPro" id="IPR028122">
    <property type="entry name" value="FAM24"/>
</dbReference>
<organism evidence="6 7">
    <name type="scientific">Bos taurus</name>
    <name type="common">Bovine</name>
    <dbReference type="NCBI Taxonomy" id="9913"/>
    <lineage>
        <taxon>Eukaryota</taxon>
        <taxon>Metazoa</taxon>
        <taxon>Chordata</taxon>
        <taxon>Craniata</taxon>
        <taxon>Vertebrata</taxon>
        <taxon>Euteleostomi</taxon>
        <taxon>Mammalia</taxon>
        <taxon>Eutheria</taxon>
        <taxon>Laurasiatheria</taxon>
        <taxon>Artiodactyla</taxon>
        <taxon>Ruminantia</taxon>
        <taxon>Pecora</taxon>
        <taxon>Bovidae</taxon>
        <taxon>Bovinae</taxon>
        <taxon>Bos</taxon>
    </lineage>
</organism>
<evidence type="ECO:0000256" key="4">
    <source>
        <dbReference type="ARBA" id="ARBA00022729"/>
    </source>
</evidence>
<evidence type="ECO:0000256" key="3">
    <source>
        <dbReference type="ARBA" id="ARBA00022525"/>
    </source>
</evidence>
<keyword evidence="5" id="KW-1133">Transmembrane helix</keyword>
<dbReference type="AlphaFoldDB" id="A0AAA9SWH0"/>
<dbReference type="PANTHER" id="PTHR35860">
    <property type="entry name" value="PROTEIN FAM24B"/>
    <property type="match status" value="1"/>
</dbReference>
<reference evidence="6" key="3">
    <citation type="submission" date="2025-09" db="UniProtKB">
        <authorList>
            <consortium name="Ensembl"/>
        </authorList>
    </citation>
    <scope>IDENTIFICATION</scope>
    <source>
        <strain evidence="6">Hereford</strain>
    </source>
</reference>
<keyword evidence="7" id="KW-1185">Reference proteome</keyword>
<reference evidence="6" key="1">
    <citation type="submission" date="2018-03" db="EMBL/GenBank/DDBJ databases">
        <title>ARS-UCD1.2.</title>
        <authorList>
            <person name="Rosen B.D."/>
            <person name="Bickhart D.M."/>
            <person name="Koren S."/>
            <person name="Schnabel R.D."/>
            <person name="Hall R."/>
            <person name="Zimin A."/>
            <person name="Dreischer C."/>
            <person name="Schultheiss S."/>
            <person name="Schroeder S.G."/>
            <person name="Elsik C.G."/>
            <person name="Couldrey C."/>
            <person name="Liu G.E."/>
            <person name="Van Tassell C.P."/>
            <person name="Phillippy A.M."/>
            <person name="Smith T.P.L."/>
            <person name="Medrano J.F."/>
        </authorList>
    </citation>
    <scope>NUCLEOTIDE SEQUENCE [LARGE SCALE GENOMIC DNA]</scope>
    <source>
        <strain evidence="6">Hereford</strain>
    </source>
</reference>
<reference evidence="6" key="2">
    <citation type="submission" date="2025-08" db="UniProtKB">
        <authorList>
            <consortium name="Ensembl"/>
        </authorList>
    </citation>
    <scope>IDENTIFICATION</scope>
    <source>
        <strain evidence="6">Hereford</strain>
    </source>
</reference>